<evidence type="ECO:0000313" key="3">
    <source>
        <dbReference type="EMBL" id="MBK0380230.1"/>
    </source>
</evidence>
<feature type="chain" id="PRO_5037716795" evidence="1">
    <location>
        <begin position="21"/>
        <end position="135"/>
    </location>
</feature>
<protein>
    <submittedName>
        <fullName evidence="3">DUF4476 domain-containing protein</fullName>
    </submittedName>
</protein>
<name>A0A934UNM1_9SPHI</name>
<feature type="signal peptide" evidence="1">
    <location>
        <begin position="1"/>
        <end position="20"/>
    </location>
</feature>
<organism evidence="3 4">
    <name type="scientific">Mucilaginibacter segetis</name>
    <dbReference type="NCBI Taxonomy" id="2793071"/>
    <lineage>
        <taxon>Bacteria</taxon>
        <taxon>Pseudomonadati</taxon>
        <taxon>Bacteroidota</taxon>
        <taxon>Sphingobacteriia</taxon>
        <taxon>Sphingobacteriales</taxon>
        <taxon>Sphingobacteriaceae</taxon>
        <taxon>Mucilaginibacter</taxon>
    </lineage>
</organism>
<keyword evidence="1" id="KW-0732">Signal</keyword>
<feature type="domain" description="DUF4476" evidence="2">
    <location>
        <begin position="45"/>
        <end position="130"/>
    </location>
</feature>
<evidence type="ECO:0000259" key="2">
    <source>
        <dbReference type="Pfam" id="PF14771"/>
    </source>
</evidence>
<evidence type="ECO:0000256" key="1">
    <source>
        <dbReference type="SAM" id="SignalP"/>
    </source>
</evidence>
<dbReference type="RefSeq" id="WP_200066758.1">
    <property type="nucleotide sequence ID" value="NZ_JAEHFW010000002.1"/>
</dbReference>
<comment type="caution">
    <text evidence="3">The sequence shown here is derived from an EMBL/GenBank/DDBJ whole genome shotgun (WGS) entry which is preliminary data.</text>
</comment>
<dbReference type="AlphaFoldDB" id="A0A934UNM1"/>
<gene>
    <name evidence="3" type="ORF">I5M19_12980</name>
</gene>
<keyword evidence="4" id="KW-1185">Reference proteome</keyword>
<dbReference type="EMBL" id="JAEHFW010000002">
    <property type="protein sequence ID" value="MBK0380230.1"/>
    <property type="molecule type" value="Genomic_DNA"/>
</dbReference>
<evidence type="ECO:0000313" key="4">
    <source>
        <dbReference type="Proteomes" id="UP000613193"/>
    </source>
</evidence>
<dbReference type="InterPro" id="IPR028011">
    <property type="entry name" value="DUF4476"/>
</dbReference>
<reference evidence="3" key="1">
    <citation type="submission" date="2020-12" db="EMBL/GenBank/DDBJ databases">
        <title>Bacterial novel species Mucilaginibacter sp. SD-g isolated from soil.</title>
        <authorList>
            <person name="Jung H.-Y."/>
        </authorList>
    </citation>
    <scope>NUCLEOTIDE SEQUENCE</scope>
    <source>
        <strain evidence="3">SD-g</strain>
    </source>
</reference>
<proteinExistence type="predicted"/>
<sequence length="135" mass="15486">MKKIIALVLVLFCVMSIAIADTMVIKPLSPFTQKLKHPTKAMPDTRRDSILNVMRKQRNDAEKIEVLKSGLVNNGITVNQLTVLLNQFSTDDAKLTVAKFAYAYTVNYKVYMDLQDLFGEEKYKIELEDYVHKNK</sequence>
<dbReference type="Pfam" id="PF14771">
    <property type="entry name" value="DUF4476"/>
    <property type="match status" value="1"/>
</dbReference>
<dbReference type="Proteomes" id="UP000613193">
    <property type="component" value="Unassembled WGS sequence"/>
</dbReference>
<accession>A0A934UNM1</accession>